<sequence length="514" mass="55134">MSHPDRLVHIPRGVPRLVAASLTAAVFLTGCAGTASRTTGGEAAPVSVATQGAAEDAREPGVPVDPTRRPVDQNPTVDTREDNLSTIALDVDTGSFTRTRAQLNAGMRPTPAEVRTEEFVNYLNQGYRPPADGLGVQVDGTAVPWLEAPDKRVIRVGVQSAVVDQASRPRAHLTFVIDVSGSMQGADKLDLVKTSLNQLVGSLRPDDTVAIVVYSNNTRVVLEPTEVRRANRITGVIDDLDTEGSTNAEAGLKLGYESALKHRRDGDLNRVVLLSDGVANVGNTGPEAILDTIGKATQQKIDLVTVGFGLGSYNDELMEQLADKGNGFHAYVDNENEARRIFTQNLTGTLVVTARDAKAQIEFDPDQVATYRLLGYENREVADEDFRNDQVDGGELGAGHSATALYEVTLRPGAVPTRPLAVATVRYLHPDNREAVERRAELMGFAMAPSPEQANPFLAASISAAALSEEFRGGPWSEHRTHPQIAVDAAAAARRTDDQSVRELAEVADLATRV</sequence>
<dbReference type="Pfam" id="PF00092">
    <property type="entry name" value="VWA"/>
    <property type="match status" value="1"/>
</dbReference>
<name>A0ABZ3FNR3_9ACTN</name>
<dbReference type="InterPro" id="IPR036465">
    <property type="entry name" value="vWFA_dom_sf"/>
</dbReference>
<dbReference type="PROSITE" id="PS50234">
    <property type="entry name" value="VWFA"/>
    <property type="match status" value="1"/>
</dbReference>
<dbReference type="PANTHER" id="PTHR10579">
    <property type="entry name" value="CALCIUM-ACTIVATED CHLORIDE CHANNEL REGULATOR"/>
    <property type="match status" value="1"/>
</dbReference>
<evidence type="ECO:0000259" key="2">
    <source>
        <dbReference type="PROSITE" id="PS50234"/>
    </source>
</evidence>
<dbReference type="PANTHER" id="PTHR10579:SF43">
    <property type="entry name" value="ZINC FINGER (C3HC4-TYPE RING FINGER) FAMILY PROTEIN"/>
    <property type="match status" value="1"/>
</dbReference>
<dbReference type="SMART" id="SM00327">
    <property type="entry name" value="VWA"/>
    <property type="match status" value="1"/>
</dbReference>
<dbReference type="InterPro" id="IPR021908">
    <property type="entry name" value="YfbK_C"/>
</dbReference>
<dbReference type="Pfam" id="PF12450">
    <property type="entry name" value="vWF_A"/>
    <property type="match status" value="1"/>
</dbReference>
<dbReference type="InterPro" id="IPR002035">
    <property type="entry name" value="VWF_A"/>
</dbReference>
<accession>A0ABZ3FNR3</accession>
<feature type="region of interest" description="Disordered" evidence="1">
    <location>
        <begin position="35"/>
        <end position="78"/>
    </location>
</feature>
<gene>
    <name evidence="3" type="ORF">AADG42_02965</name>
</gene>
<proteinExistence type="predicted"/>
<protein>
    <submittedName>
        <fullName evidence="3">von Willebrand factor type A domain-containing protein</fullName>
    </submittedName>
</protein>
<reference evidence="3 4" key="1">
    <citation type="submission" date="2024-04" db="EMBL/GenBank/DDBJ databases">
        <title>Isolation of an actinomycete strain from pig manure.</title>
        <authorList>
            <person name="Gong T."/>
            <person name="Yu Z."/>
            <person name="An M."/>
            <person name="Wei C."/>
            <person name="Yang W."/>
            <person name="Liu L."/>
        </authorList>
    </citation>
    <scope>NUCLEOTIDE SEQUENCE [LARGE SCALE GENOMIC DNA]</scope>
    <source>
        <strain evidence="3 4">ZF39</strain>
    </source>
</reference>
<keyword evidence="4" id="KW-1185">Reference proteome</keyword>
<dbReference type="Pfam" id="PF12034">
    <property type="entry name" value="YfbK_C"/>
    <property type="match status" value="1"/>
</dbReference>
<dbReference type="InterPro" id="IPR051266">
    <property type="entry name" value="CLCR"/>
</dbReference>
<evidence type="ECO:0000313" key="4">
    <source>
        <dbReference type="Proteomes" id="UP001442841"/>
    </source>
</evidence>
<dbReference type="PROSITE" id="PS51257">
    <property type="entry name" value="PROKAR_LIPOPROTEIN"/>
    <property type="match status" value="1"/>
</dbReference>
<dbReference type="Gene3D" id="3.40.50.410">
    <property type="entry name" value="von Willebrand factor, type A domain"/>
    <property type="match status" value="1"/>
</dbReference>
<dbReference type="SUPFAM" id="SSF53300">
    <property type="entry name" value="vWA-like"/>
    <property type="match status" value="1"/>
</dbReference>
<dbReference type="Proteomes" id="UP001442841">
    <property type="component" value="Chromosome"/>
</dbReference>
<dbReference type="RefSeq" id="WP_425307740.1">
    <property type="nucleotide sequence ID" value="NZ_CP154795.1"/>
</dbReference>
<evidence type="ECO:0000256" key="1">
    <source>
        <dbReference type="SAM" id="MobiDB-lite"/>
    </source>
</evidence>
<dbReference type="InterPro" id="IPR022156">
    <property type="entry name" value="Uncharacterised_YfbK_N"/>
</dbReference>
<dbReference type="EMBL" id="CP154795">
    <property type="protein sequence ID" value="XAN06306.1"/>
    <property type="molecule type" value="Genomic_DNA"/>
</dbReference>
<feature type="domain" description="VWFA" evidence="2">
    <location>
        <begin position="172"/>
        <end position="350"/>
    </location>
</feature>
<evidence type="ECO:0000313" key="3">
    <source>
        <dbReference type="EMBL" id="XAN06306.1"/>
    </source>
</evidence>
<organism evidence="3 4">
    <name type="scientific">Ammonicoccus fulvus</name>
    <dbReference type="NCBI Taxonomy" id="3138240"/>
    <lineage>
        <taxon>Bacteria</taxon>
        <taxon>Bacillati</taxon>
        <taxon>Actinomycetota</taxon>
        <taxon>Actinomycetes</taxon>
        <taxon>Propionibacteriales</taxon>
        <taxon>Propionibacteriaceae</taxon>
        <taxon>Ammonicoccus</taxon>
    </lineage>
</organism>